<dbReference type="GO" id="GO:0009403">
    <property type="term" value="P:toxin biosynthetic process"/>
    <property type="evidence" value="ECO:0007669"/>
    <property type="project" value="InterPro"/>
</dbReference>
<reference evidence="7" key="1">
    <citation type="submission" date="2017-04" db="EMBL/GenBank/DDBJ databases">
        <authorList>
            <person name="Varghese N."/>
            <person name="Submissions S."/>
        </authorList>
    </citation>
    <scope>NUCLEOTIDE SEQUENCE [LARGE SCALE GENOMIC DNA]</scope>
    <source>
        <strain evidence="7">DSM 4125</strain>
    </source>
</reference>
<evidence type="ECO:0000256" key="2">
    <source>
        <dbReference type="ARBA" id="ARBA00022692"/>
    </source>
</evidence>
<name>A0A1X7JAL0_9BACT</name>
<comment type="subcellular location">
    <subcellularLocation>
        <location evidence="1">Membrane</location>
        <topology evidence="1">Multi-pass membrane protein</topology>
    </subcellularLocation>
</comment>
<keyword evidence="7" id="KW-1185">Reference proteome</keyword>
<sequence>MKTLDIVLLIPLFFGAYLGFKKGLLLEIVSLLALVLAIIGAFKLLDFGMEVLQPYFENWEQALPIISFVLLFIAILLIVNLIGKIVKKILDMTLLGGLDNFAGAVIGLLKWAFGVSLVLWLGESIDISISAEMAEGTYIYPVVASIAPFVVDLISTYLPFIQDVFDQLKSQFLFEQS</sequence>
<evidence type="ECO:0000256" key="4">
    <source>
        <dbReference type="ARBA" id="ARBA00023136"/>
    </source>
</evidence>
<protein>
    <submittedName>
        <fullName evidence="6">Membrane protein required for colicin V production</fullName>
    </submittedName>
</protein>
<evidence type="ECO:0000256" key="1">
    <source>
        <dbReference type="ARBA" id="ARBA00004141"/>
    </source>
</evidence>
<dbReference type="PANTHER" id="PTHR37306:SF1">
    <property type="entry name" value="COLICIN V PRODUCTION PROTEIN"/>
    <property type="match status" value="1"/>
</dbReference>
<dbReference type="STRING" id="1028.SAMN05661096_01465"/>
<evidence type="ECO:0000313" key="6">
    <source>
        <dbReference type="EMBL" id="SMG24576.1"/>
    </source>
</evidence>
<proteinExistence type="predicted"/>
<dbReference type="PANTHER" id="PTHR37306">
    <property type="entry name" value="COLICIN V PRODUCTION PROTEIN"/>
    <property type="match status" value="1"/>
</dbReference>
<dbReference type="Pfam" id="PF02674">
    <property type="entry name" value="Colicin_V"/>
    <property type="match status" value="1"/>
</dbReference>
<feature type="transmembrane region" description="Helical" evidence="5">
    <location>
        <begin position="94"/>
        <end position="118"/>
    </location>
</feature>
<dbReference type="InterPro" id="IPR003825">
    <property type="entry name" value="Colicin-V_CvpA"/>
</dbReference>
<dbReference type="OrthoDB" id="9799585at2"/>
<evidence type="ECO:0000313" key="7">
    <source>
        <dbReference type="Proteomes" id="UP000193804"/>
    </source>
</evidence>
<feature type="transmembrane region" description="Helical" evidence="5">
    <location>
        <begin position="62"/>
        <end position="82"/>
    </location>
</feature>
<feature type="transmembrane region" description="Helical" evidence="5">
    <location>
        <begin position="138"/>
        <end position="160"/>
    </location>
</feature>
<evidence type="ECO:0000256" key="3">
    <source>
        <dbReference type="ARBA" id="ARBA00022989"/>
    </source>
</evidence>
<accession>A0A1X7JAL0</accession>
<dbReference type="AlphaFoldDB" id="A0A1X7JAL0"/>
<keyword evidence="3 5" id="KW-1133">Transmembrane helix</keyword>
<dbReference type="Proteomes" id="UP000193804">
    <property type="component" value="Unassembled WGS sequence"/>
</dbReference>
<evidence type="ECO:0000256" key="5">
    <source>
        <dbReference type="SAM" id="Phobius"/>
    </source>
</evidence>
<dbReference type="GO" id="GO:0016020">
    <property type="term" value="C:membrane"/>
    <property type="evidence" value="ECO:0007669"/>
    <property type="project" value="UniProtKB-SubCell"/>
</dbReference>
<keyword evidence="2 5" id="KW-0812">Transmembrane</keyword>
<gene>
    <name evidence="6" type="ORF">SAMN05661096_01465</name>
</gene>
<keyword evidence="4 5" id="KW-0472">Membrane</keyword>
<organism evidence="6 7">
    <name type="scientific">Marivirga sericea</name>
    <dbReference type="NCBI Taxonomy" id="1028"/>
    <lineage>
        <taxon>Bacteria</taxon>
        <taxon>Pseudomonadati</taxon>
        <taxon>Bacteroidota</taxon>
        <taxon>Cytophagia</taxon>
        <taxon>Cytophagales</taxon>
        <taxon>Marivirgaceae</taxon>
        <taxon>Marivirga</taxon>
    </lineage>
</organism>
<feature type="transmembrane region" description="Helical" evidence="5">
    <location>
        <begin position="24"/>
        <end position="42"/>
    </location>
</feature>
<dbReference type="RefSeq" id="WP_085516397.1">
    <property type="nucleotide sequence ID" value="NZ_FXAW01000002.1"/>
</dbReference>
<dbReference type="EMBL" id="FXAW01000002">
    <property type="protein sequence ID" value="SMG24576.1"/>
    <property type="molecule type" value="Genomic_DNA"/>
</dbReference>